<dbReference type="EMBL" id="JBHTHU010000022">
    <property type="protein sequence ID" value="MFD0752258.1"/>
    <property type="molecule type" value="Genomic_DNA"/>
</dbReference>
<dbReference type="CDD" id="cd00130">
    <property type="entry name" value="PAS"/>
    <property type="match status" value="3"/>
</dbReference>
<keyword evidence="3" id="KW-0597">Phosphoprotein</keyword>
<feature type="domain" description="Histidine kinase" evidence="6">
    <location>
        <begin position="559"/>
        <end position="772"/>
    </location>
</feature>
<feature type="domain" description="PAC" evidence="8">
    <location>
        <begin position="92"/>
        <end position="145"/>
    </location>
</feature>
<evidence type="ECO:0000259" key="8">
    <source>
        <dbReference type="PROSITE" id="PS50113"/>
    </source>
</evidence>
<dbReference type="PROSITE" id="PS50112">
    <property type="entry name" value="PAS"/>
    <property type="match status" value="3"/>
</dbReference>
<evidence type="ECO:0000313" key="10">
    <source>
        <dbReference type="Proteomes" id="UP001596958"/>
    </source>
</evidence>
<dbReference type="NCBIfam" id="TIGR00229">
    <property type="entry name" value="sensory_box"/>
    <property type="match status" value="3"/>
</dbReference>
<dbReference type="Pfam" id="PF02518">
    <property type="entry name" value="HATPase_c"/>
    <property type="match status" value="1"/>
</dbReference>
<feature type="domain" description="PAS" evidence="7">
    <location>
        <begin position="400"/>
        <end position="445"/>
    </location>
</feature>
<dbReference type="InterPro" id="IPR000014">
    <property type="entry name" value="PAS"/>
</dbReference>
<accession>A0ABW2Z0L5</accession>
<dbReference type="InterPro" id="IPR001610">
    <property type="entry name" value="PAC"/>
</dbReference>
<dbReference type="Gene3D" id="3.30.450.20">
    <property type="entry name" value="PAS domain"/>
    <property type="match status" value="4"/>
</dbReference>
<sequence>MNSTSVNAQESSENQLQRFKKIIDGAGMGTWEHNLQTHELIYNEHWANMIGYRIADLQPITVETWRTLIHPEDLPRARQKMYEHLEGKARFYEIEVRFKHRDGRWVWVLDKGSVATFTADGKPEWIMGSIQDITERKNNELLLTHYRDLLQSTKKVAQIGSWEMDLVEKKLDWSSVTKSIYGVTRDYEPAYEDIINFHPDGENRQKIEEKIASLVKNAAPFDEELQITTPGNELKWVRVVATPVITKDKCIRIYGLLQDINGKNTALKKLALQEEQFRLTFEFAPNGMALVSPQGKWLKINKNLCRLLGYTEQELFASDFQQLTHPDDLEADLILMHEVLAGVRDGYTMGKRYLHKNGSMVHALLSVSLVKNEQGEPQYFISQINDITQLKSLEFALKESLDKMKSIQDASTRVGIIETDRDGLIRVFNVGAENLLGYKATELLNTATPLLFYNKTEIADRATYLARLYGQPITGFNTLTVNLQTNTFETLEWTLSRKNGSEFIVQATVTPVKNIAGAVSGYLFIFFDITLLKDAEREITSLLDVTREQNNRLLNFAHIVSHNLRSHSGNISMVLELMKEETPASTQNEFYPLLQKASGNLTDTIAHLNEIVLMNTGINKNMVPLNLFDYVEKAELAIQAILSENQATIQNEVAKDLFVQAIPAYLESIILNLLTNALKYKSPFRKPVINIGAQADGNYVSITVSDNGSGIDLKLHGNKLFGMYKTFHGNRDARGIGLFITKNQVEAMGGTIQAESEINVGTVFTVHLQKQIFTGN</sequence>
<dbReference type="Pfam" id="PF13426">
    <property type="entry name" value="PAS_9"/>
    <property type="match status" value="2"/>
</dbReference>
<reference evidence="10" key="1">
    <citation type="journal article" date="2019" name="Int. J. Syst. Evol. Microbiol.">
        <title>The Global Catalogue of Microorganisms (GCM) 10K type strain sequencing project: providing services to taxonomists for standard genome sequencing and annotation.</title>
        <authorList>
            <consortium name="The Broad Institute Genomics Platform"/>
            <consortium name="The Broad Institute Genome Sequencing Center for Infectious Disease"/>
            <person name="Wu L."/>
            <person name="Ma J."/>
        </authorList>
    </citation>
    <scope>NUCLEOTIDE SEQUENCE [LARGE SCALE GENOMIC DNA]</scope>
    <source>
        <strain evidence="10">CCUG 63418</strain>
    </source>
</reference>
<comment type="catalytic activity">
    <reaction evidence="1">
        <text>ATP + protein L-histidine = ADP + protein N-phospho-L-histidine.</text>
        <dbReference type="EC" id="2.7.13.3"/>
    </reaction>
</comment>
<dbReference type="SMART" id="SM00086">
    <property type="entry name" value="PAC"/>
    <property type="match status" value="4"/>
</dbReference>
<evidence type="ECO:0000256" key="1">
    <source>
        <dbReference type="ARBA" id="ARBA00000085"/>
    </source>
</evidence>
<dbReference type="InterPro" id="IPR036890">
    <property type="entry name" value="HATPase_C_sf"/>
</dbReference>
<dbReference type="SUPFAM" id="SSF55874">
    <property type="entry name" value="ATPase domain of HSP90 chaperone/DNA topoisomerase II/histidine kinase"/>
    <property type="match status" value="1"/>
</dbReference>
<dbReference type="PANTHER" id="PTHR43304:SF1">
    <property type="entry name" value="PAC DOMAIN-CONTAINING PROTEIN"/>
    <property type="match status" value="1"/>
</dbReference>
<dbReference type="InterPro" id="IPR000700">
    <property type="entry name" value="PAS-assoc_C"/>
</dbReference>
<organism evidence="9 10">
    <name type="scientific">Mucilaginibacter calamicampi</name>
    <dbReference type="NCBI Taxonomy" id="1302352"/>
    <lineage>
        <taxon>Bacteria</taxon>
        <taxon>Pseudomonadati</taxon>
        <taxon>Bacteroidota</taxon>
        <taxon>Sphingobacteriia</taxon>
        <taxon>Sphingobacteriales</taxon>
        <taxon>Sphingobacteriaceae</taxon>
        <taxon>Mucilaginibacter</taxon>
    </lineage>
</organism>
<proteinExistence type="predicted"/>
<dbReference type="InterPro" id="IPR003594">
    <property type="entry name" value="HATPase_dom"/>
</dbReference>
<keyword evidence="4" id="KW-0808">Transferase</keyword>
<evidence type="ECO:0000256" key="3">
    <source>
        <dbReference type="ARBA" id="ARBA00022553"/>
    </source>
</evidence>
<comment type="caution">
    <text evidence="9">The sequence shown here is derived from an EMBL/GenBank/DDBJ whole genome shotgun (WGS) entry which is preliminary data.</text>
</comment>
<feature type="domain" description="PAC" evidence="8">
    <location>
        <begin position="489"/>
        <end position="541"/>
    </location>
</feature>
<dbReference type="InterPro" id="IPR004358">
    <property type="entry name" value="Sig_transdc_His_kin-like_C"/>
</dbReference>
<feature type="domain" description="PAS" evidence="7">
    <location>
        <begin position="15"/>
        <end position="88"/>
    </location>
</feature>
<evidence type="ECO:0000256" key="4">
    <source>
        <dbReference type="ARBA" id="ARBA00022679"/>
    </source>
</evidence>
<dbReference type="EC" id="2.7.13.3" evidence="2"/>
<name>A0ABW2Z0L5_9SPHI</name>
<feature type="domain" description="PAC" evidence="8">
    <location>
        <begin position="347"/>
        <end position="399"/>
    </location>
</feature>
<dbReference type="PANTHER" id="PTHR43304">
    <property type="entry name" value="PHYTOCHROME-LIKE PROTEIN CPH1"/>
    <property type="match status" value="1"/>
</dbReference>
<dbReference type="Pfam" id="PF08447">
    <property type="entry name" value="PAS_3"/>
    <property type="match status" value="2"/>
</dbReference>
<dbReference type="CDD" id="cd00075">
    <property type="entry name" value="HATPase"/>
    <property type="match status" value="1"/>
</dbReference>
<dbReference type="SMART" id="SM00387">
    <property type="entry name" value="HATPase_c"/>
    <property type="match status" value="1"/>
</dbReference>
<dbReference type="InterPro" id="IPR035965">
    <property type="entry name" value="PAS-like_dom_sf"/>
</dbReference>
<evidence type="ECO:0000259" key="7">
    <source>
        <dbReference type="PROSITE" id="PS50112"/>
    </source>
</evidence>
<dbReference type="InterPro" id="IPR005467">
    <property type="entry name" value="His_kinase_dom"/>
</dbReference>
<protein>
    <recommendedName>
        <fullName evidence="2">histidine kinase</fullName>
        <ecNumber evidence="2">2.7.13.3</ecNumber>
    </recommendedName>
</protein>
<feature type="domain" description="PAS" evidence="7">
    <location>
        <begin position="273"/>
        <end position="343"/>
    </location>
</feature>
<dbReference type="Gene3D" id="3.30.565.10">
    <property type="entry name" value="Histidine kinase-like ATPase, C-terminal domain"/>
    <property type="match status" value="1"/>
</dbReference>
<evidence type="ECO:0000256" key="2">
    <source>
        <dbReference type="ARBA" id="ARBA00012438"/>
    </source>
</evidence>
<dbReference type="PROSITE" id="PS50109">
    <property type="entry name" value="HIS_KIN"/>
    <property type="match status" value="1"/>
</dbReference>
<evidence type="ECO:0000313" key="9">
    <source>
        <dbReference type="EMBL" id="MFD0752258.1"/>
    </source>
</evidence>
<evidence type="ECO:0000259" key="6">
    <source>
        <dbReference type="PROSITE" id="PS50109"/>
    </source>
</evidence>
<dbReference type="PROSITE" id="PS50113">
    <property type="entry name" value="PAC"/>
    <property type="match status" value="3"/>
</dbReference>
<dbReference type="SMART" id="SM00091">
    <property type="entry name" value="PAS"/>
    <property type="match status" value="3"/>
</dbReference>
<keyword evidence="5" id="KW-0418">Kinase</keyword>
<dbReference type="RefSeq" id="WP_377102622.1">
    <property type="nucleotide sequence ID" value="NZ_JBHTHU010000022.1"/>
</dbReference>
<dbReference type="Proteomes" id="UP001596958">
    <property type="component" value="Unassembled WGS sequence"/>
</dbReference>
<dbReference type="PRINTS" id="PR00344">
    <property type="entry name" value="BCTRLSENSOR"/>
</dbReference>
<gene>
    <name evidence="9" type="ORF">ACFQZS_19040</name>
</gene>
<dbReference type="InterPro" id="IPR052162">
    <property type="entry name" value="Sensor_kinase/Photoreceptor"/>
</dbReference>
<dbReference type="InterPro" id="IPR013655">
    <property type="entry name" value="PAS_fold_3"/>
</dbReference>
<evidence type="ECO:0000256" key="5">
    <source>
        <dbReference type="ARBA" id="ARBA00022777"/>
    </source>
</evidence>
<dbReference type="SUPFAM" id="SSF55785">
    <property type="entry name" value="PYP-like sensor domain (PAS domain)"/>
    <property type="match status" value="4"/>
</dbReference>
<keyword evidence="10" id="KW-1185">Reference proteome</keyword>